<evidence type="ECO:0000256" key="7">
    <source>
        <dbReference type="ARBA" id="ARBA00023284"/>
    </source>
</evidence>
<evidence type="ECO:0000256" key="1">
    <source>
        <dbReference type="ARBA" id="ARBA00001974"/>
    </source>
</evidence>
<feature type="domain" description="Pyridine nucleotide-disulphide oxidoreductase dimerisation" evidence="8">
    <location>
        <begin position="329"/>
        <end position="429"/>
    </location>
</feature>
<sequence length="454" mass="49634">MKYVIVGTSHAGFEAVQTLLKKDSDAEIVVFEAGSTASFLSCGIQSYLEDISKSLDELHYANEASYKEQGVDIRMNTSVIAINPDTKEITTRTTDGVEATESYDKLLLSPGGVPGTIPNVDDQHENIFYLRGRNWADKVKNRMSSAKKAVVVGAGYIGIEAATAYAQAGIDVTVVDFVDSILPTYLDSEFTSLLTKHVEEKGMKIKTGEGVKEFKVNENNEVTAVVTDKGTYEADTVIISVGVRPNTQWLKDTLTLDGRGFVEVNEHMETSVKDVYAAGDATAIPFAPTNDKAYIALATNARRQGVIMARHASGDADAKIGRVNGTSGLAVFDYKFATTGIKDANANSYQGNVKSVYKEDLIRPSFMHDEEKVLMKLHYDADNGRILGAQLMSTYDILQAINAVSVAIEAEWTVDQLAQADFFFQPEFSRPWNFLNVLAQEAQGQPYGADTMLF</sequence>
<dbReference type="SUPFAM" id="SSF55424">
    <property type="entry name" value="FAD/NAD-linked reductases, dimerisation (C-terminal) domain"/>
    <property type="match status" value="1"/>
</dbReference>
<dbReference type="PRINTS" id="PR00368">
    <property type="entry name" value="FADPNR"/>
</dbReference>
<dbReference type="RefSeq" id="WP_042494243.1">
    <property type="nucleotide sequence ID" value="NZ_CP014332.1"/>
</dbReference>
<dbReference type="STRING" id="1631871.FOL01_1059"/>
<dbReference type="Pfam" id="PF02852">
    <property type="entry name" value="Pyr_redox_dim"/>
    <property type="match status" value="1"/>
</dbReference>
<evidence type="ECO:0000313" key="10">
    <source>
        <dbReference type="EMBL" id="APS41918.1"/>
    </source>
</evidence>
<dbReference type="Proteomes" id="UP000185473">
    <property type="component" value="Chromosome"/>
</dbReference>
<dbReference type="InterPro" id="IPR004099">
    <property type="entry name" value="Pyr_nucl-diS_OxRdtase_dimer"/>
</dbReference>
<evidence type="ECO:0000313" key="11">
    <source>
        <dbReference type="Proteomes" id="UP000185473"/>
    </source>
</evidence>
<keyword evidence="6" id="KW-0558">Oxidation</keyword>
<dbReference type="InterPro" id="IPR050260">
    <property type="entry name" value="FAD-bd_OxRdtase"/>
</dbReference>
<evidence type="ECO:0000259" key="8">
    <source>
        <dbReference type="Pfam" id="PF02852"/>
    </source>
</evidence>
<proteinExistence type="inferred from homology"/>
<gene>
    <name evidence="10" type="ORF">FOL01_1059</name>
</gene>
<dbReference type="PANTHER" id="PTHR43429:SF1">
    <property type="entry name" value="NAD(P)H SULFUR OXIDOREDUCTASE (COA-DEPENDENT)"/>
    <property type="match status" value="1"/>
</dbReference>
<comment type="cofactor">
    <cofactor evidence="1">
        <name>FAD</name>
        <dbReference type="ChEBI" id="CHEBI:57692"/>
    </cofactor>
</comment>
<dbReference type="OrthoDB" id="9802028at2"/>
<dbReference type="EMBL" id="CP014332">
    <property type="protein sequence ID" value="APS41918.1"/>
    <property type="molecule type" value="Genomic_DNA"/>
</dbReference>
<dbReference type="SUPFAM" id="SSF51905">
    <property type="entry name" value="FAD/NAD(P)-binding domain"/>
    <property type="match status" value="1"/>
</dbReference>
<comment type="similarity">
    <text evidence="2">Belongs to the class-III pyridine nucleotide-disulfide oxidoreductase family.</text>
</comment>
<evidence type="ECO:0000256" key="2">
    <source>
        <dbReference type="ARBA" id="ARBA00009130"/>
    </source>
</evidence>
<dbReference type="PRINTS" id="PR00411">
    <property type="entry name" value="PNDRDTASEI"/>
</dbReference>
<keyword evidence="4" id="KW-0274">FAD</keyword>
<evidence type="ECO:0000256" key="4">
    <source>
        <dbReference type="ARBA" id="ARBA00022827"/>
    </source>
</evidence>
<dbReference type="Gene3D" id="3.30.390.30">
    <property type="match status" value="1"/>
</dbReference>
<evidence type="ECO:0000259" key="9">
    <source>
        <dbReference type="Pfam" id="PF07992"/>
    </source>
</evidence>
<keyword evidence="5" id="KW-0560">Oxidoreductase</keyword>
<reference evidence="10 11" key="1">
    <citation type="submission" date="2016-02" db="EMBL/GenBank/DDBJ databases">
        <title>Complete Genome Sequence of Weissella jogaejeotgali FOL01.</title>
        <authorList>
            <person name="Lee J.-H."/>
            <person name="Ku H.-J."/>
        </authorList>
    </citation>
    <scope>NUCLEOTIDE SEQUENCE [LARGE SCALE GENOMIC DNA]</scope>
    <source>
        <strain evidence="10 11">FOL01</strain>
    </source>
</reference>
<name>A0A1L6RBQ5_9LACO</name>
<evidence type="ECO:0000256" key="3">
    <source>
        <dbReference type="ARBA" id="ARBA00022630"/>
    </source>
</evidence>
<keyword evidence="3" id="KW-0285">Flavoprotein</keyword>
<keyword evidence="7" id="KW-0676">Redox-active center</keyword>
<dbReference type="GO" id="GO:0004601">
    <property type="term" value="F:peroxidase activity"/>
    <property type="evidence" value="ECO:0007669"/>
    <property type="project" value="UniProtKB-KW"/>
</dbReference>
<dbReference type="Pfam" id="PF07992">
    <property type="entry name" value="Pyr_redox_2"/>
    <property type="match status" value="1"/>
</dbReference>
<dbReference type="InterPro" id="IPR036188">
    <property type="entry name" value="FAD/NAD-bd_sf"/>
</dbReference>
<dbReference type="PANTHER" id="PTHR43429">
    <property type="entry name" value="PYRIDINE NUCLEOTIDE-DISULFIDE OXIDOREDUCTASE DOMAIN-CONTAINING"/>
    <property type="match status" value="1"/>
</dbReference>
<keyword evidence="11" id="KW-1185">Reference proteome</keyword>
<evidence type="ECO:0000256" key="6">
    <source>
        <dbReference type="ARBA" id="ARBA00023097"/>
    </source>
</evidence>
<accession>A0A1L6RBQ5</accession>
<keyword evidence="10" id="KW-0575">Peroxidase</keyword>
<protein>
    <submittedName>
        <fullName evidence="10">NADH peroxidase</fullName>
    </submittedName>
</protein>
<dbReference type="AlphaFoldDB" id="A0A1L6RBQ5"/>
<dbReference type="InterPro" id="IPR023753">
    <property type="entry name" value="FAD/NAD-binding_dom"/>
</dbReference>
<dbReference type="Gene3D" id="3.50.50.60">
    <property type="entry name" value="FAD/NAD(P)-binding domain"/>
    <property type="match status" value="2"/>
</dbReference>
<dbReference type="InterPro" id="IPR016156">
    <property type="entry name" value="FAD/NAD-linked_Rdtase_dimer_sf"/>
</dbReference>
<organism evidence="10 11">
    <name type="scientific">Weissella jogaejeotgali</name>
    <dbReference type="NCBI Taxonomy" id="1631871"/>
    <lineage>
        <taxon>Bacteria</taxon>
        <taxon>Bacillati</taxon>
        <taxon>Bacillota</taxon>
        <taxon>Bacilli</taxon>
        <taxon>Lactobacillales</taxon>
        <taxon>Lactobacillaceae</taxon>
        <taxon>Weissella</taxon>
    </lineage>
</organism>
<feature type="domain" description="FAD/NAD(P)-binding" evidence="9">
    <location>
        <begin position="1"/>
        <end position="305"/>
    </location>
</feature>
<evidence type="ECO:0000256" key="5">
    <source>
        <dbReference type="ARBA" id="ARBA00023002"/>
    </source>
</evidence>
<dbReference type="KEGG" id="wjo:FOL01_1059"/>